<dbReference type="InParanoid" id="Q0ULG3"/>
<dbReference type="KEGG" id="pno:SNOG_07401"/>
<dbReference type="AlphaFoldDB" id="Q0ULG3"/>
<evidence type="ECO:0000313" key="1">
    <source>
        <dbReference type="EMBL" id="EAT84867.1"/>
    </source>
</evidence>
<organism evidence="1 2">
    <name type="scientific">Phaeosphaeria nodorum (strain SN15 / ATCC MYA-4574 / FGSC 10173)</name>
    <name type="common">Glume blotch fungus</name>
    <name type="synonym">Parastagonospora nodorum</name>
    <dbReference type="NCBI Taxonomy" id="321614"/>
    <lineage>
        <taxon>Eukaryota</taxon>
        <taxon>Fungi</taxon>
        <taxon>Dikarya</taxon>
        <taxon>Ascomycota</taxon>
        <taxon>Pezizomycotina</taxon>
        <taxon>Dothideomycetes</taxon>
        <taxon>Pleosporomycetidae</taxon>
        <taxon>Pleosporales</taxon>
        <taxon>Pleosporineae</taxon>
        <taxon>Phaeosphaeriaceae</taxon>
        <taxon>Parastagonospora</taxon>
    </lineage>
</organism>
<evidence type="ECO:0000313" key="2">
    <source>
        <dbReference type="Proteomes" id="UP000001055"/>
    </source>
</evidence>
<reference evidence="2" key="1">
    <citation type="journal article" date="2007" name="Plant Cell">
        <title>Dothideomycete-plant interactions illuminated by genome sequencing and EST analysis of the wheat pathogen Stagonospora nodorum.</title>
        <authorList>
            <person name="Hane J.K."/>
            <person name="Lowe R.G."/>
            <person name="Solomon P.S."/>
            <person name="Tan K.C."/>
            <person name="Schoch C.L."/>
            <person name="Spatafora J.W."/>
            <person name="Crous P.W."/>
            <person name="Kodira C."/>
            <person name="Birren B.W."/>
            <person name="Galagan J.E."/>
            <person name="Torriani S.F."/>
            <person name="McDonald B.A."/>
            <person name="Oliver R.P."/>
        </authorList>
    </citation>
    <scope>NUCLEOTIDE SEQUENCE [LARGE SCALE GENOMIC DNA]</scope>
    <source>
        <strain evidence="2">SN15 / ATCC MYA-4574 / FGSC 10173</strain>
    </source>
</reference>
<dbReference type="GeneID" id="5974628"/>
<proteinExistence type="predicted"/>
<gene>
    <name evidence="1" type="ORF">SNOG_07401</name>
</gene>
<dbReference type="RefSeq" id="XP_001797735.1">
    <property type="nucleotide sequence ID" value="XM_001797683.1"/>
</dbReference>
<dbReference type="EMBL" id="CH445335">
    <property type="protein sequence ID" value="EAT84867.1"/>
    <property type="molecule type" value="Genomic_DNA"/>
</dbReference>
<accession>Q0ULG3</accession>
<protein>
    <submittedName>
        <fullName evidence="1">Uncharacterized protein</fullName>
    </submittedName>
</protein>
<dbReference type="Proteomes" id="UP000001055">
    <property type="component" value="Unassembled WGS sequence"/>
</dbReference>
<sequence>MAKVEYVTMDIGFGTALTTNSNLSRTTSERPNNWEWTLGRPWVYRPAACTHAPLSIDGDRLNRAARTIWCTGQTSLRQPPLACGSFLRQVLGLAAVTTTPYTARVDVRVDAWTRAQLPHETATSQRTGCLHVSVDLRTSPRTDGTPDLAARFPVDVSYCRARTHHQPAWTATWVQFGVVAPIAAESVPKGGTCHPTIPDYIPISGSFASPHCLDCATTPPGRLVAWTSNTGGSSSIQQTSSGEYGVSTSKGNIDKALTTILSWLGDLENDVGRGFTPNVYGFAFEKQTKKPAATNPNGL</sequence>
<name>Q0ULG3_PHANO</name>